<reference evidence="1 2" key="1">
    <citation type="journal article" date="2018" name="Sci. Rep.">
        <title>Genomic signatures of local adaptation to the degree of environmental predictability in rotifers.</title>
        <authorList>
            <person name="Franch-Gras L."/>
            <person name="Hahn C."/>
            <person name="Garcia-Roger E.M."/>
            <person name="Carmona M.J."/>
            <person name="Serra M."/>
            <person name="Gomez A."/>
        </authorList>
    </citation>
    <scope>NUCLEOTIDE SEQUENCE [LARGE SCALE GENOMIC DNA]</scope>
    <source>
        <strain evidence="1">HYR1</strain>
    </source>
</reference>
<evidence type="ECO:0000313" key="2">
    <source>
        <dbReference type="Proteomes" id="UP000276133"/>
    </source>
</evidence>
<sequence>MSKIFDLANNLIKVSWSQIHVGQKKFLLKLYLGNLDLFEMMLFDIDDLQLFYLNQNSNEIEKQLKLSFRKINISLASLIARIKSRDENLEKNLAKNLSNFIKIVIHGKLKRYLEKESYNLHYLFDGSGKKEEMAR</sequence>
<dbReference type="AlphaFoldDB" id="A0A3M7QTT9"/>
<gene>
    <name evidence="1" type="ORF">BpHYR1_006294</name>
</gene>
<name>A0A3M7QTT9_BRAPC</name>
<proteinExistence type="predicted"/>
<keyword evidence="2" id="KW-1185">Reference proteome</keyword>
<dbReference type="Proteomes" id="UP000276133">
    <property type="component" value="Unassembled WGS sequence"/>
</dbReference>
<dbReference type="EMBL" id="REGN01005150">
    <property type="protein sequence ID" value="RNA14619.1"/>
    <property type="molecule type" value="Genomic_DNA"/>
</dbReference>
<comment type="caution">
    <text evidence="1">The sequence shown here is derived from an EMBL/GenBank/DDBJ whole genome shotgun (WGS) entry which is preliminary data.</text>
</comment>
<evidence type="ECO:0000313" key="1">
    <source>
        <dbReference type="EMBL" id="RNA14619.1"/>
    </source>
</evidence>
<protein>
    <submittedName>
        <fullName evidence="1">Uncharacterized protein</fullName>
    </submittedName>
</protein>
<accession>A0A3M7QTT9</accession>
<organism evidence="1 2">
    <name type="scientific">Brachionus plicatilis</name>
    <name type="common">Marine rotifer</name>
    <name type="synonym">Brachionus muelleri</name>
    <dbReference type="NCBI Taxonomy" id="10195"/>
    <lineage>
        <taxon>Eukaryota</taxon>
        <taxon>Metazoa</taxon>
        <taxon>Spiralia</taxon>
        <taxon>Gnathifera</taxon>
        <taxon>Rotifera</taxon>
        <taxon>Eurotatoria</taxon>
        <taxon>Monogononta</taxon>
        <taxon>Pseudotrocha</taxon>
        <taxon>Ploima</taxon>
        <taxon>Brachionidae</taxon>
        <taxon>Brachionus</taxon>
    </lineage>
</organism>